<dbReference type="PROSITE" id="PS50983">
    <property type="entry name" value="FE_B12_PBP"/>
    <property type="match status" value="1"/>
</dbReference>
<name>A0A212LZV4_9FIRM</name>
<gene>
    <name evidence="4" type="ORF">KL86SPO_60008</name>
</gene>
<dbReference type="RefSeq" id="WP_288185572.1">
    <property type="nucleotide sequence ID" value="NZ_LT608335.1"/>
</dbReference>
<dbReference type="PANTHER" id="PTHR30535">
    <property type="entry name" value="VITAMIN B12-BINDING PROTEIN"/>
    <property type="match status" value="1"/>
</dbReference>
<proteinExistence type="inferred from homology"/>
<dbReference type="SUPFAM" id="SSF53807">
    <property type="entry name" value="Helical backbone' metal receptor"/>
    <property type="match status" value="1"/>
</dbReference>
<keyword evidence="2" id="KW-0812">Transmembrane</keyword>
<evidence type="ECO:0000256" key="1">
    <source>
        <dbReference type="ARBA" id="ARBA00008814"/>
    </source>
</evidence>
<evidence type="ECO:0000259" key="3">
    <source>
        <dbReference type="PROSITE" id="PS50983"/>
    </source>
</evidence>
<reference evidence="4" key="1">
    <citation type="submission" date="2016-08" db="EMBL/GenBank/DDBJ databases">
        <authorList>
            <person name="Seilhamer J.J."/>
        </authorList>
    </citation>
    <scope>NUCLEOTIDE SEQUENCE</scope>
    <source>
        <strain evidence="4">86</strain>
    </source>
</reference>
<dbReference type="InterPro" id="IPR002491">
    <property type="entry name" value="ABC_transptr_periplasmic_BD"/>
</dbReference>
<dbReference type="AlphaFoldDB" id="A0A212LZV4"/>
<protein>
    <submittedName>
        <fullName evidence="4">Putative iron ABC transporter, iron-binding protein</fullName>
    </submittedName>
</protein>
<keyword evidence="2" id="KW-0472">Membrane</keyword>
<dbReference type="EMBL" id="FMJE01000006">
    <property type="protein sequence ID" value="SCM83046.1"/>
    <property type="molecule type" value="Genomic_DNA"/>
</dbReference>
<comment type="similarity">
    <text evidence="1">Belongs to the bacterial solute-binding protein 8 family.</text>
</comment>
<feature type="transmembrane region" description="Helical" evidence="2">
    <location>
        <begin position="27"/>
        <end position="43"/>
    </location>
</feature>
<dbReference type="PANTHER" id="PTHR30535:SF7">
    <property type="entry name" value="IRON(III) DICITRATE-BINDING PROTEIN"/>
    <property type="match status" value="1"/>
</dbReference>
<sequence length="366" mass="40604">MPTDKLNSQILNAAGQRGERGYAVKKISTVLLAMIICMSLLVGCKTADDKAATDRQVRQAVTAAGEQKGQFPVTFTNFDEKGARVDITFTKAPDRVISLTQITTELMLDLELEDKLIGVANFDSPVLPRHAARLAKIPVLAAQYPSKEQLIAQNPELLVSWRMPFLTEDALGSAQDWRDRGIQVYLLRLAQNLEGVNTLETYYKEIEDFGKMFDIRDRAGAYIAKQQNRIAAIQSRLGGVDRKVRVMMLIVLDGEKFGVWGQDHFVADMISKAGGETLVAKSSPINQEVIVEQNPDILICAAYAIKGMNHETVLTRLQENKALQHVAAVKNNRILVVDFADINTGGVRVVDTIETFARAFYPELLQ</sequence>
<dbReference type="Pfam" id="PF01497">
    <property type="entry name" value="Peripla_BP_2"/>
    <property type="match status" value="1"/>
</dbReference>
<dbReference type="InterPro" id="IPR050902">
    <property type="entry name" value="ABC_Transporter_SBP"/>
</dbReference>
<evidence type="ECO:0000313" key="4">
    <source>
        <dbReference type="EMBL" id="SCM83046.1"/>
    </source>
</evidence>
<accession>A0A212LZV4</accession>
<organism evidence="4">
    <name type="scientific">uncultured Sporomusa sp</name>
    <dbReference type="NCBI Taxonomy" id="307249"/>
    <lineage>
        <taxon>Bacteria</taxon>
        <taxon>Bacillati</taxon>
        <taxon>Bacillota</taxon>
        <taxon>Negativicutes</taxon>
        <taxon>Selenomonadales</taxon>
        <taxon>Sporomusaceae</taxon>
        <taxon>Sporomusa</taxon>
        <taxon>environmental samples</taxon>
    </lineage>
</organism>
<evidence type="ECO:0000256" key="2">
    <source>
        <dbReference type="SAM" id="Phobius"/>
    </source>
</evidence>
<feature type="domain" description="Fe/B12 periplasmic-binding" evidence="3">
    <location>
        <begin position="95"/>
        <end position="364"/>
    </location>
</feature>
<dbReference type="Gene3D" id="3.40.50.1980">
    <property type="entry name" value="Nitrogenase molybdenum iron protein domain"/>
    <property type="match status" value="2"/>
</dbReference>
<keyword evidence="2" id="KW-1133">Transmembrane helix</keyword>